<feature type="transmembrane region" description="Helical" evidence="6">
    <location>
        <begin position="373"/>
        <end position="395"/>
    </location>
</feature>
<evidence type="ECO:0008006" key="9">
    <source>
        <dbReference type="Google" id="ProtNLM"/>
    </source>
</evidence>
<feature type="region of interest" description="Disordered" evidence="5">
    <location>
        <begin position="249"/>
        <end position="273"/>
    </location>
</feature>
<feature type="transmembrane region" description="Helical" evidence="6">
    <location>
        <begin position="6"/>
        <end position="29"/>
    </location>
</feature>
<sequence length="471" mass="51346">MLSPSFLIFSGIMPLVKTFLSIAVGYFLARQDLFPAAAVKGASHLTMNVSLPLLIFASVVPAFNTQNAAAIGPLFMVAFVYQLLGFLFGLIIREICYVPRNFWQGILVVSGLSNWSSLPNAVVMSITQRPPFNPMTDTELGVSYVAIFIVAYHLVFFVLGAAYTLSWDYLPGIPQGEAAEFRVSWKEKPIGSYIHRRLRALRPSASQERASLEMNATTNEGSIYRNSVSGPEPSTQVVVVPRPPKAHPVAKSSSYHAPQSSKEEIAPMHTTSFDRTRHPRVKRLLIRIYGVLSPVTVSLVLSLPFALVPQLKALFIDGSETGGPDWKGPDDRPPLAFLLDTAQFLGEMAIPLALILLGASFARLKIPRPISRLPITAMVSVTFAKMILLPVIGVFMVQGMVNGGMIHRDAKVEKFVAMFLSGSPAAINQLIVASLYSPDANVDTLAAFLLVQYMFLFFSSSALTAVSLLLA</sequence>
<feature type="transmembrane region" description="Helical" evidence="6">
    <location>
        <begin position="142"/>
        <end position="165"/>
    </location>
</feature>
<reference evidence="7 8" key="1">
    <citation type="submission" date="2022-09" db="EMBL/GenBank/DDBJ databases">
        <authorList>
            <person name="Palmer J.M."/>
        </authorList>
    </citation>
    <scope>NUCLEOTIDE SEQUENCE [LARGE SCALE GENOMIC DNA]</scope>
    <source>
        <strain evidence="7 8">DSM 7382</strain>
    </source>
</reference>
<feature type="transmembrane region" description="Helical" evidence="6">
    <location>
        <begin position="448"/>
        <end position="470"/>
    </location>
</feature>
<feature type="compositionally biased region" description="Basic and acidic residues" evidence="5">
    <location>
        <begin position="261"/>
        <end position="273"/>
    </location>
</feature>
<evidence type="ECO:0000256" key="5">
    <source>
        <dbReference type="SAM" id="MobiDB-lite"/>
    </source>
</evidence>
<evidence type="ECO:0000256" key="4">
    <source>
        <dbReference type="ARBA" id="ARBA00023136"/>
    </source>
</evidence>
<accession>A0AAW0G1C2</accession>
<dbReference type="GO" id="GO:0016020">
    <property type="term" value="C:membrane"/>
    <property type="evidence" value="ECO:0007669"/>
    <property type="project" value="UniProtKB-SubCell"/>
</dbReference>
<dbReference type="Pfam" id="PF03547">
    <property type="entry name" value="Mem_trans"/>
    <property type="match status" value="1"/>
</dbReference>
<evidence type="ECO:0000256" key="3">
    <source>
        <dbReference type="ARBA" id="ARBA00022989"/>
    </source>
</evidence>
<comment type="caution">
    <text evidence="7">The sequence shown here is derived from an EMBL/GenBank/DDBJ whole genome shotgun (WGS) entry which is preliminary data.</text>
</comment>
<dbReference type="GO" id="GO:0055085">
    <property type="term" value="P:transmembrane transport"/>
    <property type="evidence" value="ECO:0007669"/>
    <property type="project" value="InterPro"/>
</dbReference>
<keyword evidence="8" id="KW-1185">Reference proteome</keyword>
<evidence type="ECO:0000313" key="8">
    <source>
        <dbReference type="Proteomes" id="UP001385951"/>
    </source>
</evidence>
<feature type="transmembrane region" description="Helical" evidence="6">
    <location>
        <begin position="41"/>
        <end position="63"/>
    </location>
</feature>
<dbReference type="AlphaFoldDB" id="A0AAW0G1C2"/>
<evidence type="ECO:0000256" key="6">
    <source>
        <dbReference type="SAM" id="Phobius"/>
    </source>
</evidence>
<feature type="transmembrane region" description="Helical" evidence="6">
    <location>
        <begin position="69"/>
        <end position="90"/>
    </location>
</feature>
<keyword evidence="2 6" id="KW-0812">Transmembrane</keyword>
<comment type="subcellular location">
    <subcellularLocation>
        <location evidence="1">Membrane</location>
        <topology evidence="1">Multi-pass membrane protein</topology>
    </subcellularLocation>
</comment>
<feature type="transmembrane region" description="Helical" evidence="6">
    <location>
        <begin position="415"/>
        <end position="436"/>
    </location>
</feature>
<feature type="transmembrane region" description="Helical" evidence="6">
    <location>
        <begin position="284"/>
        <end position="307"/>
    </location>
</feature>
<dbReference type="Proteomes" id="UP001385951">
    <property type="component" value="Unassembled WGS sequence"/>
</dbReference>
<name>A0AAW0G1C2_9APHY</name>
<dbReference type="EMBL" id="JASBNA010000021">
    <property type="protein sequence ID" value="KAK7685322.1"/>
    <property type="molecule type" value="Genomic_DNA"/>
</dbReference>
<keyword evidence="3 6" id="KW-1133">Transmembrane helix</keyword>
<dbReference type="PANTHER" id="PTHR31274:SF1">
    <property type="entry name" value="AGL149CP"/>
    <property type="match status" value="1"/>
</dbReference>
<keyword evidence="4 6" id="KW-0472">Membrane</keyword>
<dbReference type="InterPro" id="IPR040254">
    <property type="entry name" value="Ecm3-like"/>
</dbReference>
<proteinExistence type="predicted"/>
<feature type="transmembrane region" description="Helical" evidence="6">
    <location>
        <begin position="342"/>
        <end position="361"/>
    </location>
</feature>
<organism evidence="7 8">
    <name type="scientific">Cerrena zonata</name>
    <dbReference type="NCBI Taxonomy" id="2478898"/>
    <lineage>
        <taxon>Eukaryota</taxon>
        <taxon>Fungi</taxon>
        <taxon>Dikarya</taxon>
        <taxon>Basidiomycota</taxon>
        <taxon>Agaricomycotina</taxon>
        <taxon>Agaricomycetes</taxon>
        <taxon>Polyporales</taxon>
        <taxon>Cerrenaceae</taxon>
        <taxon>Cerrena</taxon>
    </lineage>
</organism>
<protein>
    <recommendedName>
        <fullName evidence="9">Auxin efflux carrier</fullName>
    </recommendedName>
</protein>
<evidence type="ECO:0000313" key="7">
    <source>
        <dbReference type="EMBL" id="KAK7685322.1"/>
    </source>
</evidence>
<feature type="transmembrane region" description="Helical" evidence="6">
    <location>
        <begin position="102"/>
        <end position="122"/>
    </location>
</feature>
<dbReference type="InterPro" id="IPR004776">
    <property type="entry name" value="Mem_transp_PIN-like"/>
</dbReference>
<evidence type="ECO:0000256" key="2">
    <source>
        <dbReference type="ARBA" id="ARBA00022692"/>
    </source>
</evidence>
<gene>
    <name evidence="7" type="ORF">QCA50_011685</name>
</gene>
<evidence type="ECO:0000256" key="1">
    <source>
        <dbReference type="ARBA" id="ARBA00004141"/>
    </source>
</evidence>
<feature type="compositionally biased region" description="Polar residues" evidence="5">
    <location>
        <begin position="251"/>
        <end position="260"/>
    </location>
</feature>
<dbReference type="PANTHER" id="PTHR31274">
    <property type="entry name" value="PROTEIN ECM3"/>
    <property type="match status" value="1"/>
</dbReference>